<proteinExistence type="predicted"/>
<keyword evidence="3" id="KW-1185">Reference proteome</keyword>
<gene>
    <name evidence="2" type="ORF">Cadr_000006689</name>
</gene>
<evidence type="ECO:0000313" key="2">
    <source>
        <dbReference type="EMBL" id="KAB1278611.1"/>
    </source>
</evidence>
<reference evidence="2 3" key="1">
    <citation type="journal article" date="2019" name="Mol. Ecol. Resour.">
        <title>Improving Illumina assemblies with Hi-C and long reads: an example with the North African dromedary.</title>
        <authorList>
            <person name="Elbers J.P."/>
            <person name="Rogers M.F."/>
            <person name="Perelman P.L."/>
            <person name="Proskuryakova A.A."/>
            <person name="Serdyukova N.A."/>
            <person name="Johnson W.E."/>
            <person name="Horin P."/>
            <person name="Corander J."/>
            <person name="Murphy D."/>
            <person name="Burger P.A."/>
        </authorList>
    </citation>
    <scope>NUCLEOTIDE SEQUENCE [LARGE SCALE GENOMIC DNA]</scope>
    <source>
        <strain evidence="2">Drom800</strain>
        <tissue evidence="2">Blood</tissue>
    </source>
</reference>
<name>A0A5N4E595_CAMDR</name>
<protein>
    <submittedName>
        <fullName evidence="2">Uncharacterized protein</fullName>
    </submittedName>
</protein>
<organism evidence="2 3">
    <name type="scientific">Camelus dromedarius</name>
    <name type="common">Dromedary</name>
    <name type="synonym">Arabian camel</name>
    <dbReference type="NCBI Taxonomy" id="9838"/>
    <lineage>
        <taxon>Eukaryota</taxon>
        <taxon>Metazoa</taxon>
        <taxon>Chordata</taxon>
        <taxon>Craniata</taxon>
        <taxon>Vertebrata</taxon>
        <taxon>Euteleostomi</taxon>
        <taxon>Mammalia</taxon>
        <taxon>Eutheria</taxon>
        <taxon>Laurasiatheria</taxon>
        <taxon>Artiodactyla</taxon>
        <taxon>Tylopoda</taxon>
        <taxon>Camelidae</taxon>
        <taxon>Camelus</taxon>
    </lineage>
</organism>
<feature type="compositionally biased region" description="Polar residues" evidence="1">
    <location>
        <begin position="45"/>
        <end position="54"/>
    </location>
</feature>
<evidence type="ECO:0000256" key="1">
    <source>
        <dbReference type="SAM" id="MobiDB-lite"/>
    </source>
</evidence>
<dbReference type="EMBL" id="JWIN03000005">
    <property type="protein sequence ID" value="KAB1278611.1"/>
    <property type="molecule type" value="Genomic_DNA"/>
</dbReference>
<feature type="region of interest" description="Disordered" evidence="1">
    <location>
        <begin position="23"/>
        <end position="61"/>
    </location>
</feature>
<feature type="compositionally biased region" description="Basic and acidic residues" evidence="1">
    <location>
        <begin position="151"/>
        <end position="161"/>
    </location>
</feature>
<dbReference type="AlphaFoldDB" id="A0A5N4E595"/>
<dbReference type="Proteomes" id="UP000299084">
    <property type="component" value="Unassembled WGS sequence"/>
</dbReference>
<sequence length="190" mass="20258">MKLICKTQGRDGLKVICFPGTSPGQRRHCRSHRGGASFPPPLNSPRETQGHSTAPTPPSLGCRSPECPMPGTLGSCPGGCISPSLSPTSSRTILQKQGPMEYQWAPSLFTHRIRDLSRTPEPIAPALGTLLLSSLFGDILHQECPPNIPQSREKSQSREISQDPGAGGSSEGALQGWAVKVPEFPAQSQN</sequence>
<feature type="region of interest" description="Disordered" evidence="1">
    <location>
        <begin position="143"/>
        <end position="190"/>
    </location>
</feature>
<accession>A0A5N4E595</accession>
<evidence type="ECO:0000313" key="3">
    <source>
        <dbReference type="Proteomes" id="UP000299084"/>
    </source>
</evidence>
<comment type="caution">
    <text evidence="2">The sequence shown here is derived from an EMBL/GenBank/DDBJ whole genome shotgun (WGS) entry which is preliminary data.</text>
</comment>